<evidence type="ECO:0000256" key="4">
    <source>
        <dbReference type="ARBA" id="ARBA00012105"/>
    </source>
</evidence>
<evidence type="ECO:0000256" key="11">
    <source>
        <dbReference type="ARBA" id="ARBA00022741"/>
    </source>
</evidence>
<evidence type="ECO:0000256" key="15">
    <source>
        <dbReference type="ARBA" id="ARBA00023268"/>
    </source>
</evidence>
<evidence type="ECO:0000256" key="1">
    <source>
        <dbReference type="ARBA" id="ARBA00004726"/>
    </source>
</evidence>
<feature type="domain" description="Riboflavin kinase" evidence="18">
    <location>
        <begin position="221"/>
        <end position="366"/>
    </location>
</feature>
<reference evidence="19 20" key="1">
    <citation type="submission" date="2024-09" db="EMBL/GenBank/DDBJ databases">
        <title>Floridaenema gen nov. (Aerosakkonemataceae, Aerosakkonematales ord. nov., Cyanobacteria) from benthic tropical and subtropical fresh waters, with the description of four new species.</title>
        <authorList>
            <person name="Moretto J.A."/>
            <person name="Berthold D.E."/>
            <person name="Lefler F.W."/>
            <person name="Huang I.-S."/>
            <person name="Laughinghouse H. IV."/>
        </authorList>
    </citation>
    <scope>NUCLEOTIDE SEQUENCE [LARGE SCALE GENOMIC DNA]</scope>
    <source>
        <strain evidence="19 20">BLCC-F154</strain>
    </source>
</reference>
<keyword evidence="12 19" id="KW-0418">Kinase</keyword>
<dbReference type="SUPFAM" id="SSF52374">
    <property type="entry name" value="Nucleotidylyl transferase"/>
    <property type="match status" value="1"/>
</dbReference>
<evidence type="ECO:0000256" key="14">
    <source>
        <dbReference type="ARBA" id="ARBA00022840"/>
    </source>
</evidence>
<protein>
    <recommendedName>
        <fullName evidence="6">Bifunctional riboflavin kinase/FMN adenylyltransferase</fullName>
        <ecNumber evidence="4">2.7.1.26</ecNumber>
        <ecNumber evidence="5">2.7.7.2</ecNumber>
    </recommendedName>
</protein>
<sequence length="366" mass="40512">MWVTSSLTTALTPTAVALGNFDGVHQGHQQVVKPVLPLLHSSETARSPAVSTQSGRRLDNGLLINRDNDCWDCWENNYPISASDRPLPTVVTFNPHPREFFTGQPRALLTPLKEKVELLTALGVEQLVLLPFDREMADLSPKEFVEHILVRQLKARWISVGQDFCFGQGRSGTSADLKIIAAKYGVEVVIVPIQNNEGERISSSAIRQSLLEGEVERANQLLGRPYTLIGCVIQGQQLGRTIGFPTANLQLPTNKFLPRFGVYAVRVLIDNSKETETTLAVNRTTEADSPILTPLKGVMNIGMRPTVDGVNQTVEVHLLDWTGDLYGKTLTVSLEKFLRPEQKFTSLDELKQQITADCFQARSVLS</sequence>
<comment type="similarity">
    <text evidence="3">Belongs to the RibF family.</text>
</comment>
<evidence type="ECO:0000256" key="16">
    <source>
        <dbReference type="ARBA" id="ARBA00047880"/>
    </source>
</evidence>
<keyword evidence="15" id="KW-0511">Multifunctional enzyme</keyword>
<evidence type="ECO:0000256" key="10">
    <source>
        <dbReference type="ARBA" id="ARBA00022695"/>
    </source>
</evidence>
<dbReference type="Pfam" id="PF01687">
    <property type="entry name" value="Flavokinase"/>
    <property type="match status" value="1"/>
</dbReference>
<evidence type="ECO:0000256" key="9">
    <source>
        <dbReference type="ARBA" id="ARBA00022679"/>
    </source>
</evidence>
<evidence type="ECO:0000256" key="3">
    <source>
        <dbReference type="ARBA" id="ARBA00010214"/>
    </source>
</evidence>
<dbReference type="GO" id="GO:0008531">
    <property type="term" value="F:riboflavin kinase activity"/>
    <property type="evidence" value="ECO:0007669"/>
    <property type="project" value="UniProtKB-EC"/>
</dbReference>
<keyword evidence="13" id="KW-0274">FAD</keyword>
<dbReference type="SUPFAM" id="SSF82114">
    <property type="entry name" value="Riboflavin kinase-like"/>
    <property type="match status" value="1"/>
</dbReference>
<dbReference type="PANTHER" id="PTHR22749:SF6">
    <property type="entry name" value="RIBOFLAVIN KINASE"/>
    <property type="match status" value="1"/>
</dbReference>
<dbReference type="Gene3D" id="3.40.50.620">
    <property type="entry name" value="HUPs"/>
    <property type="match status" value="1"/>
</dbReference>
<comment type="pathway">
    <text evidence="2">Cofactor biosynthesis; FMN biosynthesis; FMN from riboflavin (ATP route): step 1/1.</text>
</comment>
<evidence type="ECO:0000256" key="8">
    <source>
        <dbReference type="ARBA" id="ARBA00022643"/>
    </source>
</evidence>
<dbReference type="EMBL" id="JBHFNS010000041">
    <property type="protein sequence ID" value="MFB2935407.1"/>
    <property type="molecule type" value="Genomic_DNA"/>
</dbReference>
<dbReference type="RefSeq" id="WP_413256923.1">
    <property type="nucleotide sequence ID" value="NZ_JBHFNS010000041.1"/>
</dbReference>
<keyword evidence="14" id="KW-0067">ATP-binding</keyword>
<evidence type="ECO:0000256" key="13">
    <source>
        <dbReference type="ARBA" id="ARBA00022827"/>
    </source>
</evidence>
<keyword evidence="8" id="KW-0288">FMN</keyword>
<dbReference type="InterPro" id="IPR014729">
    <property type="entry name" value="Rossmann-like_a/b/a_fold"/>
</dbReference>
<evidence type="ECO:0000256" key="7">
    <source>
        <dbReference type="ARBA" id="ARBA00022630"/>
    </source>
</evidence>
<dbReference type="Pfam" id="PF06574">
    <property type="entry name" value="FAD_syn"/>
    <property type="match status" value="2"/>
</dbReference>
<keyword evidence="7" id="KW-0285">Flavoprotein</keyword>
<evidence type="ECO:0000256" key="17">
    <source>
        <dbReference type="ARBA" id="ARBA00049494"/>
    </source>
</evidence>
<accession>A0ABV4Y9A9</accession>
<dbReference type="Gene3D" id="2.40.30.30">
    <property type="entry name" value="Riboflavin kinase-like"/>
    <property type="match status" value="1"/>
</dbReference>
<evidence type="ECO:0000313" key="20">
    <source>
        <dbReference type="Proteomes" id="UP001576776"/>
    </source>
</evidence>
<keyword evidence="10 19" id="KW-0548">Nucleotidyltransferase</keyword>
<dbReference type="CDD" id="cd02064">
    <property type="entry name" value="FAD_synthetase_N"/>
    <property type="match status" value="1"/>
</dbReference>
<dbReference type="GO" id="GO:0003919">
    <property type="term" value="F:FMN adenylyltransferase activity"/>
    <property type="evidence" value="ECO:0007669"/>
    <property type="project" value="UniProtKB-EC"/>
</dbReference>
<keyword evidence="9 19" id="KW-0808">Transferase</keyword>
<dbReference type="NCBIfam" id="NF004160">
    <property type="entry name" value="PRK05627.1-3"/>
    <property type="match status" value="1"/>
</dbReference>
<comment type="caution">
    <text evidence="19">The sequence shown here is derived from an EMBL/GenBank/DDBJ whole genome shotgun (WGS) entry which is preliminary data.</text>
</comment>
<dbReference type="InterPro" id="IPR002606">
    <property type="entry name" value="Riboflavin_kinase_bac"/>
</dbReference>
<evidence type="ECO:0000256" key="12">
    <source>
        <dbReference type="ARBA" id="ARBA00022777"/>
    </source>
</evidence>
<evidence type="ECO:0000313" key="19">
    <source>
        <dbReference type="EMBL" id="MFB2935407.1"/>
    </source>
</evidence>
<dbReference type="InterPro" id="IPR023468">
    <property type="entry name" value="Riboflavin_kinase"/>
</dbReference>
<dbReference type="SMART" id="SM00904">
    <property type="entry name" value="Flavokinase"/>
    <property type="match status" value="1"/>
</dbReference>
<evidence type="ECO:0000256" key="6">
    <source>
        <dbReference type="ARBA" id="ARBA00018483"/>
    </source>
</evidence>
<name>A0ABV4Y9A9_9CYAN</name>
<dbReference type="InterPro" id="IPR023465">
    <property type="entry name" value="Riboflavin_kinase_dom_sf"/>
</dbReference>
<keyword evidence="11" id="KW-0547">Nucleotide-binding</keyword>
<evidence type="ECO:0000256" key="5">
    <source>
        <dbReference type="ARBA" id="ARBA00012393"/>
    </source>
</evidence>
<dbReference type="Proteomes" id="UP001576776">
    <property type="component" value="Unassembled WGS sequence"/>
</dbReference>
<comment type="catalytic activity">
    <reaction evidence="17">
        <text>FMN + ATP + H(+) = FAD + diphosphate</text>
        <dbReference type="Rhea" id="RHEA:17237"/>
        <dbReference type="ChEBI" id="CHEBI:15378"/>
        <dbReference type="ChEBI" id="CHEBI:30616"/>
        <dbReference type="ChEBI" id="CHEBI:33019"/>
        <dbReference type="ChEBI" id="CHEBI:57692"/>
        <dbReference type="ChEBI" id="CHEBI:58210"/>
        <dbReference type="EC" id="2.7.7.2"/>
    </reaction>
</comment>
<dbReference type="NCBIfam" id="TIGR00083">
    <property type="entry name" value="ribF"/>
    <property type="match status" value="1"/>
</dbReference>
<dbReference type="EC" id="2.7.7.2" evidence="5"/>
<comment type="pathway">
    <text evidence="1">Cofactor biosynthesis; FAD biosynthesis; FAD from FMN: step 1/1.</text>
</comment>
<evidence type="ECO:0000259" key="18">
    <source>
        <dbReference type="SMART" id="SM00904"/>
    </source>
</evidence>
<organism evidence="19 20">
    <name type="scientific">Floridaenema fluviatile BLCC-F154</name>
    <dbReference type="NCBI Taxonomy" id="3153640"/>
    <lineage>
        <taxon>Bacteria</taxon>
        <taxon>Bacillati</taxon>
        <taxon>Cyanobacteriota</taxon>
        <taxon>Cyanophyceae</taxon>
        <taxon>Oscillatoriophycideae</taxon>
        <taxon>Aerosakkonematales</taxon>
        <taxon>Aerosakkonemataceae</taxon>
        <taxon>Floridanema</taxon>
        <taxon>Floridanema fluviatile</taxon>
    </lineage>
</organism>
<dbReference type="InterPro" id="IPR015864">
    <property type="entry name" value="FAD_synthase"/>
</dbReference>
<proteinExistence type="inferred from homology"/>
<evidence type="ECO:0000256" key="2">
    <source>
        <dbReference type="ARBA" id="ARBA00005201"/>
    </source>
</evidence>
<dbReference type="InterPro" id="IPR015865">
    <property type="entry name" value="Riboflavin_kinase_bac/euk"/>
</dbReference>
<gene>
    <name evidence="19" type="ORF">ACE1B6_09020</name>
</gene>
<dbReference type="EC" id="2.7.1.26" evidence="4"/>
<comment type="catalytic activity">
    <reaction evidence="16">
        <text>riboflavin + ATP = FMN + ADP + H(+)</text>
        <dbReference type="Rhea" id="RHEA:14357"/>
        <dbReference type="ChEBI" id="CHEBI:15378"/>
        <dbReference type="ChEBI" id="CHEBI:30616"/>
        <dbReference type="ChEBI" id="CHEBI:57986"/>
        <dbReference type="ChEBI" id="CHEBI:58210"/>
        <dbReference type="ChEBI" id="CHEBI:456216"/>
        <dbReference type="EC" id="2.7.1.26"/>
    </reaction>
</comment>
<dbReference type="PANTHER" id="PTHR22749">
    <property type="entry name" value="RIBOFLAVIN KINASE/FMN ADENYLYLTRANSFERASE"/>
    <property type="match status" value="1"/>
</dbReference>
<keyword evidence="20" id="KW-1185">Reference proteome</keyword>